<name>A0A1J4V0P4_9BACT</name>
<organism evidence="1 2">
    <name type="scientific">Candidatus Nomurabacteria bacterium CG1_02_43_90</name>
    <dbReference type="NCBI Taxonomy" id="1805281"/>
    <lineage>
        <taxon>Bacteria</taxon>
        <taxon>Candidatus Nomuraibacteriota</taxon>
    </lineage>
</organism>
<proteinExistence type="predicted"/>
<reference evidence="1 2" key="1">
    <citation type="journal article" date="2016" name="Environ. Microbiol.">
        <title>Genomic resolution of a cold subsurface aquifer community provides metabolic insights for novel microbes adapted to high CO concentrations.</title>
        <authorList>
            <person name="Probst A.J."/>
            <person name="Castelle C.J."/>
            <person name="Singh A."/>
            <person name="Brown C.T."/>
            <person name="Anantharaman K."/>
            <person name="Sharon I."/>
            <person name="Hug L.A."/>
            <person name="Burstein D."/>
            <person name="Emerson J.B."/>
            <person name="Thomas B.C."/>
            <person name="Banfield J.F."/>
        </authorList>
    </citation>
    <scope>NUCLEOTIDE SEQUENCE [LARGE SCALE GENOMIC DNA]</scope>
    <source>
        <strain evidence="1">CG1_02_43_90</strain>
    </source>
</reference>
<evidence type="ECO:0000313" key="1">
    <source>
        <dbReference type="EMBL" id="OIO30708.1"/>
    </source>
</evidence>
<dbReference type="Gene3D" id="3.90.79.10">
    <property type="entry name" value="Nucleoside Triphosphate Pyrophosphohydrolase"/>
    <property type="match status" value="1"/>
</dbReference>
<gene>
    <name evidence="1" type="ORF">AUJ77_02780</name>
</gene>
<dbReference type="AlphaFoldDB" id="A0A1J4V0P4"/>
<dbReference type="EMBL" id="MNVN01000015">
    <property type="protein sequence ID" value="OIO30708.1"/>
    <property type="molecule type" value="Genomic_DNA"/>
</dbReference>
<dbReference type="STRING" id="1805281.AUJ77_02780"/>
<evidence type="ECO:0000313" key="2">
    <source>
        <dbReference type="Proteomes" id="UP000181992"/>
    </source>
</evidence>
<sequence>MIVYFFMLATFDGVPKEGSEMGKPVFFSPTEIPYDEMMPADRLFLPKIFGGEKLTWRVYFSRKTTDGSICFEDEKIEPTL</sequence>
<accession>A0A1J4V0P4</accession>
<dbReference type="Proteomes" id="UP000181992">
    <property type="component" value="Unassembled WGS sequence"/>
</dbReference>
<protein>
    <submittedName>
        <fullName evidence="1">Uncharacterized protein</fullName>
    </submittedName>
</protein>
<comment type="caution">
    <text evidence="1">The sequence shown here is derived from an EMBL/GenBank/DDBJ whole genome shotgun (WGS) entry which is preliminary data.</text>
</comment>